<evidence type="ECO:0000256" key="4">
    <source>
        <dbReference type="ARBA" id="ARBA00023136"/>
    </source>
</evidence>
<dbReference type="GO" id="GO:0016020">
    <property type="term" value="C:membrane"/>
    <property type="evidence" value="ECO:0007669"/>
    <property type="project" value="UniProtKB-SubCell"/>
</dbReference>
<evidence type="ECO:0000313" key="7">
    <source>
        <dbReference type="Proteomes" id="UP000824128"/>
    </source>
</evidence>
<gene>
    <name evidence="6" type="ORF">IAD24_02330</name>
</gene>
<proteinExistence type="predicted"/>
<evidence type="ECO:0000256" key="5">
    <source>
        <dbReference type="SAM" id="Phobius"/>
    </source>
</evidence>
<dbReference type="InterPro" id="IPR006480">
    <property type="entry name" value="Phage_holin_4_1"/>
</dbReference>
<reference evidence="6" key="2">
    <citation type="journal article" date="2021" name="PeerJ">
        <title>Extensive microbial diversity within the chicken gut microbiome revealed by metagenomics and culture.</title>
        <authorList>
            <person name="Gilroy R."/>
            <person name="Ravi A."/>
            <person name="Getino M."/>
            <person name="Pursley I."/>
            <person name="Horton D.L."/>
            <person name="Alikhan N.F."/>
            <person name="Baker D."/>
            <person name="Gharbi K."/>
            <person name="Hall N."/>
            <person name="Watson M."/>
            <person name="Adriaenssens E.M."/>
            <person name="Foster-Nyarko E."/>
            <person name="Jarju S."/>
            <person name="Secka A."/>
            <person name="Antonio M."/>
            <person name="Oren A."/>
            <person name="Chaudhuri R.R."/>
            <person name="La Ragione R."/>
            <person name="Hildebrand F."/>
            <person name="Pallen M.J."/>
        </authorList>
    </citation>
    <scope>NUCLEOTIDE SEQUENCE</scope>
    <source>
        <strain evidence="6">ChiGjej2B2-16831</strain>
    </source>
</reference>
<dbReference type="EMBL" id="DVNZ01000074">
    <property type="protein sequence ID" value="HIU93975.1"/>
    <property type="molecule type" value="Genomic_DNA"/>
</dbReference>
<comment type="caution">
    <text evidence="6">The sequence shown here is derived from an EMBL/GenBank/DDBJ whole genome shotgun (WGS) entry which is preliminary data.</text>
</comment>
<dbReference type="Proteomes" id="UP000824128">
    <property type="component" value="Unassembled WGS sequence"/>
</dbReference>
<feature type="transmembrane region" description="Helical" evidence="5">
    <location>
        <begin position="7"/>
        <end position="23"/>
    </location>
</feature>
<dbReference type="NCBIfam" id="TIGR01593">
    <property type="entry name" value="holin_tox_secr"/>
    <property type="match status" value="1"/>
</dbReference>
<name>A0A9D1N2Q0_9FIRM</name>
<evidence type="ECO:0000256" key="2">
    <source>
        <dbReference type="ARBA" id="ARBA00022692"/>
    </source>
</evidence>
<protein>
    <submittedName>
        <fullName evidence="6">Phage holin family protein</fullName>
    </submittedName>
</protein>
<reference evidence="6" key="1">
    <citation type="submission" date="2020-10" db="EMBL/GenBank/DDBJ databases">
        <authorList>
            <person name="Gilroy R."/>
        </authorList>
    </citation>
    <scope>NUCLEOTIDE SEQUENCE</scope>
    <source>
        <strain evidence="6">ChiGjej2B2-16831</strain>
    </source>
</reference>
<comment type="subcellular location">
    <subcellularLocation>
        <location evidence="1">Membrane</location>
        <topology evidence="1">Multi-pass membrane protein</topology>
    </subcellularLocation>
</comment>
<keyword evidence="3 5" id="KW-1133">Transmembrane helix</keyword>
<feature type="transmembrane region" description="Helical" evidence="5">
    <location>
        <begin position="29"/>
        <end position="50"/>
    </location>
</feature>
<accession>A0A9D1N2Q0</accession>
<evidence type="ECO:0000256" key="1">
    <source>
        <dbReference type="ARBA" id="ARBA00004141"/>
    </source>
</evidence>
<organism evidence="6 7">
    <name type="scientific">Candidatus Aphodomorpha intestinavium</name>
    <dbReference type="NCBI Taxonomy" id="2840672"/>
    <lineage>
        <taxon>Bacteria</taxon>
        <taxon>Bacillati</taxon>
        <taxon>Bacillota</taxon>
        <taxon>Clostridia</taxon>
        <taxon>Eubacteriales</taxon>
        <taxon>Candidatus Aphodomorpha</taxon>
    </lineage>
</organism>
<keyword evidence="4 5" id="KW-0472">Membrane</keyword>
<dbReference type="Pfam" id="PF05105">
    <property type="entry name" value="Phage_holin_4_1"/>
    <property type="match status" value="1"/>
</dbReference>
<evidence type="ECO:0000256" key="3">
    <source>
        <dbReference type="ARBA" id="ARBA00022989"/>
    </source>
</evidence>
<feature type="transmembrane region" description="Helical" evidence="5">
    <location>
        <begin position="62"/>
        <end position="79"/>
    </location>
</feature>
<dbReference type="AlphaFoldDB" id="A0A9D1N2Q0"/>
<sequence>MHTWKDLPRTVLAALGGVAAYLFGPWDALLVALLAVIALDYLTGVAAAAARRALSSAVGWRGLLKKAVILLVVCLGTLLDRLLEQTNGAVRAAVCLFYIANEGLSVLENAAALGLPLPEALRRALAGLQKPQD</sequence>
<evidence type="ECO:0000313" key="6">
    <source>
        <dbReference type="EMBL" id="HIU93975.1"/>
    </source>
</evidence>
<keyword evidence="2 5" id="KW-0812">Transmembrane</keyword>